<keyword evidence="3" id="KW-0997">Cell inner membrane</keyword>
<proteinExistence type="predicted"/>
<evidence type="ECO:0000256" key="6">
    <source>
        <dbReference type="ARBA" id="ARBA00023315"/>
    </source>
</evidence>
<dbReference type="PANTHER" id="PTHR30606:SF10">
    <property type="entry name" value="PHOSPHATIDYLINOSITOL MANNOSIDE ACYLTRANSFERASE"/>
    <property type="match status" value="1"/>
</dbReference>
<keyword evidence="2" id="KW-1003">Cell membrane</keyword>
<name>J9G7N4_9ZZZZ</name>
<dbReference type="GO" id="GO:1901137">
    <property type="term" value="P:carbohydrate derivative biosynthetic process"/>
    <property type="evidence" value="ECO:0007669"/>
    <property type="project" value="UniProtKB-ARBA"/>
</dbReference>
<organism evidence="8">
    <name type="scientific">gut metagenome</name>
    <dbReference type="NCBI Taxonomy" id="749906"/>
    <lineage>
        <taxon>unclassified sequences</taxon>
        <taxon>metagenomes</taxon>
        <taxon>organismal metagenomes</taxon>
    </lineage>
</organism>
<evidence type="ECO:0000256" key="3">
    <source>
        <dbReference type="ARBA" id="ARBA00022519"/>
    </source>
</evidence>
<dbReference type="GO" id="GO:0008610">
    <property type="term" value="P:lipid biosynthetic process"/>
    <property type="evidence" value="ECO:0007669"/>
    <property type="project" value="UniProtKB-ARBA"/>
</dbReference>
<dbReference type="Pfam" id="PF03279">
    <property type="entry name" value="Lip_A_acyltrans"/>
    <property type="match status" value="1"/>
</dbReference>
<dbReference type="EMBL" id="AMCI01002378">
    <property type="protein sequence ID" value="EJX02879.1"/>
    <property type="molecule type" value="Genomic_DNA"/>
</dbReference>
<keyword evidence="7" id="KW-1133">Transmembrane helix</keyword>
<dbReference type="GO" id="GO:0016746">
    <property type="term" value="F:acyltransferase activity"/>
    <property type="evidence" value="ECO:0007669"/>
    <property type="project" value="UniProtKB-KW"/>
</dbReference>
<dbReference type="GO" id="GO:0005886">
    <property type="term" value="C:plasma membrane"/>
    <property type="evidence" value="ECO:0007669"/>
    <property type="project" value="UniProtKB-SubCell"/>
</dbReference>
<feature type="transmembrane region" description="Helical" evidence="7">
    <location>
        <begin position="20"/>
        <end position="38"/>
    </location>
</feature>
<keyword evidence="6 8" id="KW-0012">Acyltransferase</keyword>
<evidence type="ECO:0000256" key="5">
    <source>
        <dbReference type="ARBA" id="ARBA00023136"/>
    </source>
</evidence>
<evidence type="ECO:0000313" key="8">
    <source>
        <dbReference type="EMBL" id="EJX02879.1"/>
    </source>
</evidence>
<dbReference type="AlphaFoldDB" id="J9G7N4"/>
<protein>
    <submittedName>
        <fullName evidence="8">Lipid A biosynthesis (KDO)2-(Lauroyl)-lipid IVA acyltransferase</fullName>
    </submittedName>
</protein>
<sequence>MINSTSLAESILRLFSRLPLWMLYRISDLLFLLVYFVVRYRRKVVRENLSRSFPDRNKQERRLIERRFYRFFCDYAVETIKLLTISEAEMRRRMKVFGCEEMDAELDRQPFCFLMLGHYGNWEWLSTIALWSKRNCGQLYTPLHNATFDRVFYDMRSRFGTENISKYNALRRILSLKSEGIPSHIGFITDQSPRPNSIHDWMTFLHQDTPIFTGAERIGKKVGAAAYFIRVTRPRRGYYECHLERLTSDMREFADYELTELCMRRLEAEINEVPHLWLWTHRRWKHQRNH</sequence>
<keyword evidence="7" id="KW-0812">Transmembrane</keyword>
<dbReference type="PANTHER" id="PTHR30606">
    <property type="entry name" value="LIPID A BIOSYNTHESIS LAUROYL ACYLTRANSFERASE"/>
    <property type="match status" value="1"/>
</dbReference>
<keyword evidence="5 7" id="KW-0472">Membrane</keyword>
<evidence type="ECO:0000256" key="1">
    <source>
        <dbReference type="ARBA" id="ARBA00004533"/>
    </source>
</evidence>
<dbReference type="InterPro" id="IPR004960">
    <property type="entry name" value="LipA_acyltrans"/>
</dbReference>
<comment type="caution">
    <text evidence="8">The sequence shown here is derived from an EMBL/GenBank/DDBJ whole genome shotgun (WGS) entry which is preliminary data.</text>
</comment>
<dbReference type="CDD" id="cd07984">
    <property type="entry name" value="LPLAT_LABLAT-like"/>
    <property type="match status" value="1"/>
</dbReference>
<evidence type="ECO:0000256" key="7">
    <source>
        <dbReference type="SAM" id="Phobius"/>
    </source>
</evidence>
<comment type="subcellular location">
    <subcellularLocation>
        <location evidence="1">Cell inner membrane</location>
    </subcellularLocation>
</comment>
<keyword evidence="4 8" id="KW-0808">Transferase</keyword>
<evidence type="ECO:0000256" key="2">
    <source>
        <dbReference type="ARBA" id="ARBA00022475"/>
    </source>
</evidence>
<reference evidence="8" key="1">
    <citation type="journal article" date="2012" name="PLoS ONE">
        <title>Gene sets for utilization of primary and secondary nutrition supplies in the distal gut of endangered iberian lynx.</title>
        <authorList>
            <person name="Alcaide M."/>
            <person name="Messina E."/>
            <person name="Richter M."/>
            <person name="Bargiela R."/>
            <person name="Peplies J."/>
            <person name="Huws S.A."/>
            <person name="Newbold C.J."/>
            <person name="Golyshin P.N."/>
            <person name="Simon M.A."/>
            <person name="Lopez G."/>
            <person name="Yakimov M.M."/>
            <person name="Ferrer M."/>
        </authorList>
    </citation>
    <scope>NUCLEOTIDE SEQUENCE</scope>
</reference>
<evidence type="ECO:0000256" key="4">
    <source>
        <dbReference type="ARBA" id="ARBA00022679"/>
    </source>
</evidence>
<gene>
    <name evidence="8" type="ORF">EVA_09010</name>
</gene>
<accession>J9G7N4</accession>